<feature type="transmembrane region" description="Helical" evidence="1">
    <location>
        <begin position="137"/>
        <end position="154"/>
    </location>
</feature>
<organism evidence="2 3">
    <name type="scientific">Staphylococcus argenteus</name>
    <dbReference type="NCBI Taxonomy" id="985002"/>
    <lineage>
        <taxon>Bacteria</taxon>
        <taxon>Bacillati</taxon>
        <taxon>Bacillota</taxon>
        <taxon>Bacilli</taxon>
        <taxon>Bacillales</taxon>
        <taxon>Staphylococcaceae</taxon>
        <taxon>Staphylococcus</taxon>
    </lineage>
</organism>
<reference evidence="2 3" key="1">
    <citation type="submission" date="2015-04" db="EMBL/GenBank/DDBJ databases">
        <authorList>
            <person name="Cao L."/>
            <person name="Gao C.H."/>
        </authorList>
    </citation>
    <scope>NUCLEOTIDE SEQUENCE [LARGE SCALE GENOMIC DNA]</scope>
    <source>
        <strain evidence="2 3">SH3</strain>
    </source>
</reference>
<proteinExistence type="predicted"/>
<keyword evidence="1" id="KW-0812">Transmembrane</keyword>
<protein>
    <submittedName>
        <fullName evidence="2">Putative membrane protein</fullName>
    </submittedName>
</protein>
<accession>A0A7U7PXA3</accession>
<comment type="caution">
    <text evidence="2">The sequence shown here is derived from an EMBL/GenBank/DDBJ whole genome shotgun (WGS) entry which is preliminary data.</text>
</comment>
<dbReference type="AlphaFoldDB" id="A0A7U7PXA3"/>
<keyword evidence="1" id="KW-0472">Membrane</keyword>
<keyword evidence="3" id="KW-1185">Reference proteome</keyword>
<dbReference type="Proteomes" id="UP000236509">
    <property type="component" value="Unassembled WGS sequence"/>
</dbReference>
<gene>
    <name evidence="2" type="ORF">BN1326_140123</name>
</gene>
<feature type="transmembrane region" description="Helical" evidence="1">
    <location>
        <begin position="7"/>
        <end position="25"/>
    </location>
</feature>
<evidence type="ECO:0000256" key="1">
    <source>
        <dbReference type="SAM" id="Phobius"/>
    </source>
</evidence>
<keyword evidence="1" id="KW-1133">Transmembrane helix</keyword>
<feature type="transmembrane region" description="Helical" evidence="1">
    <location>
        <begin position="64"/>
        <end position="86"/>
    </location>
</feature>
<evidence type="ECO:0000313" key="3">
    <source>
        <dbReference type="Proteomes" id="UP000236509"/>
    </source>
</evidence>
<feature type="transmembrane region" description="Helical" evidence="1">
    <location>
        <begin position="31"/>
        <end position="52"/>
    </location>
</feature>
<name>A0A7U7PXA3_9STAP</name>
<evidence type="ECO:0000313" key="2">
    <source>
        <dbReference type="EMBL" id="CRI14392.1"/>
    </source>
</evidence>
<dbReference type="EMBL" id="CVOU01000006">
    <property type="protein sequence ID" value="CRI14392.1"/>
    <property type="molecule type" value="Genomic_DNA"/>
</dbReference>
<feature type="transmembrane region" description="Helical" evidence="1">
    <location>
        <begin position="160"/>
        <end position="181"/>
    </location>
</feature>
<feature type="transmembrane region" description="Helical" evidence="1">
    <location>
        <begin position="92"/>
        <end position="116"/>
    </location>
</feature>
<sequence>MVLIISRVILFMIIALALGVMTAFPEQKLPLYILFTLFVAVAIIMNVWFTYQNIKKNIIKFNKYVAYLLAFVSGLLYVGFVIYPLTIGGYDVLPTIIFAISIISIQILESVLGISLRNTHLSNKQLKVISKQRVQQFKIISITLVSLSIMLILIALMLKWWLLLVICIIILIIITIGMIVYEKFYTTSN</sequence>
<dbReference type="RefSeq" id="WP_031787119.1">
    <property type="nucleotide sequence ID" value="NZ_AP018562.1"/>
</dbReference>